<name>A0AAE1HC28_9NEOP</name>
<dbReference type="PANTHER" id="PTHR46579">
    <property type="entry name" value="F5/8 TYPE C DOMAIN-CONTAINING PROTEIN-RELATED"/>
    <property type="match status" value="1"/>
</dbReference>
<protein>
    <submittedName>
        <fullName evidence="2">SPbeta prophage-derived putative integrase/recombinase</fullName>
    </submittedName>
</protein>
<reference evidence="2" key="1">
    <citation type="submission" date="2021-07" db="EMBL/GenBank/DDBJ databases">
        <authorList>
            <person name="Catto M.A."/>
            <person name="Jacobson A."/>
            <person name="Kennedy G."/>
            <person name="Labadie P."/>
            <person name="Hunt B.G."/>
            <person name="Srinivasan R."/>
        </authorList>
    </citation>
    <scope>NUCLEOTIDE SEQUENCE</scope>
    <source>
        <strain evidence="2">PL_HMW_Pooled</strain>
        <tissue evidence="2">Head</tissue>
    </source>
</reference>
<organism evidence="2 3">
    <name type="scientific">Frankliniella fusca</name>
    <dbReference type="NCBI Taxonomy" id="407009"/>
    <lineage>
        <taxon>Eukaryota</taxon>
        <taxon>Metazoa</taxon>
        <taxon>Ecdysozoa</taxon>
        <taxon>Arthropoda</taxon>
        <taxon>Hexapoda</taxon>
        <taxon>Insecta</taxon>
        <taxon>Pterygota</taxon>
        <taxon>Neoptera</taxon>
        <taxon>Paraneoptera</taxon>
        <taxon>Thysanoptera</taxon>
        <taxon>Terebrantia</taxon>
        <taxon>Thripoidea</taxon>
        <taxon>Thripidae</taxon>
        <taxon>Frankliniella</taxon>
    </lineage>
</organism>
<evidence type="ECO:0000256" key="1">
    <source>
        <dbReference type="SAM" id="MobiDB-lite"/>
    </source>
</evidence>
<proteinExistence type="predicted"/>
<evidence type="ECO:0000313" key="3">
    <source>
        <dbReference type="Proteomes" id="UP001219518"/>
    </source>
</evidence>
<gene>
    <name evidence="2" type="ORF">KUF71_007220</name>
</gene>
<feature type="region of interest" description="Disordered" evidence="1">
    <location>
        <begin position="1"/>
        <end position="126"/>
    </location>
</feature>
<feature type="compositionally biased region" description="Low complexity" evidence="1">
    <location>
        <begin position="102"/>
        <end position="113"/>
    </location>
</feature>
<dbReference type="PANTHER" id="PTHR46579:SF1">
    <property type="entry name" value="F5_8 TYPE C DOMAIN-CONTAINING PROTEIN"/>
    <property type="match status" value="1"/>
</dbReference>
<keyword evidence="3" id="KW-1185">Reference proteome</keyword>
<dbReference type="AlphaFoldDB" id="A0AAE1HC28"/>
<accession>A0AAE1HC28</accession>
<dbReference type="EMBL" id="JAHWGI010000775">
    <property type="protein sequence ID" value="KAK3917745.1"/>
    <property type="molecule type" value="Genomic_DNA"/>
</dbReference>
<feature type="compositionally biased region" description="Basic and acidic residues" evidence="1">
    <location>
        <begin position="837"/>
        <end position="846"/>
    </location>
</feature>
<reference evidence="2" key="2">
    <citation type="journal article" date="2023" name="BMC Genomics">
        <title>Pest status, molecular evolution, and epigenetic factors derived from the genome assembly of Frankliniella fusca, a thysanopteran phytovirus vector.</title>
        <authorList>
            <person name="Catto M.A."/>
            <person name="Labadie P.E."/>
            <person name="Jacobson A.L."/>
            <person name="Kennedy G.G."/>
            <person name="Srinivasan R."/>
            <person name="Hunt B.G."/>
        </authorList>
    </citation>
    <scope>NUCLEOTIDE SEQUENCE</scope>
    <source>
        <strain evidence="2">PL_HMW_Pooled</strain>
    </source>
</reference>
<feature type="compositionally biased region" description="Basic and acidic residues" evidence="1">
    <location>
        <begin position="88"/>
        <end position="98"/>
    </location>
</feature>
<comment type="caution">
    <text evidence="2">The sequence shown here is derived from an EMBL/GenBank/DDBJ whole genome shotgun (WGS) entry which is preliminary data.</text>
</comment>
<evidence type="ECO:0000313" key="2">
    <source>
        <dbReference type="EMBL" id="KAK3917745.1"/>
    </source>
</evidence>
<sequence>MISRKRRQYKSYEETGGIPPRQTLHSRGRKVVKTGTLQQPNVEPVPEGAEVEQVDYSAHGPVDPTPTTQVLPQPDKTVKFKKKRKVNTARDHCQETDRNTGSSDDLAASSDSAPETDQSCSVHDSETHPIVRQVVPLHENNVFEAECSYDCQDDPPASRDNSEESEPLCPCTKTTVGDILFMTLSLGLRHGLTWAAQVDILKMFTSIFCNKKIPLSKPTFLKMLNAVNRSDIEYRVYCKNYNTFMGRREEWERFCGVCNKSYEDQDDGEFVEYCTDCNNPLQERQVKGKLKSCPNEICEKNVKSSVTDNLLVSVSIESQLQKFVKDEKFVNNVTQYRFKHQYIEGVYSDIYDGAVYKKYFLNDGVLSSQYNFSYNFFVDGIAYSKSGHKTIWPIYLTINELPYEERKNYYILAAVYCGDQEPKEQWFFPAFVAQANKLSVNGFKWSHRGENVTSRVIPLCLIADSGARSHLINMQSYSAVYGCTFCYIQSQKILGAQRFLMKANQAPAPERSLDSYKFDLAEVEKRKGEVQEKNRVFRGVKGNCVLGSLLYFSVIDSCPVDYFHCLLIGVTKRHMELLLMPRNKSFWNNMRREDAMTNLIASIDDGIKKIQSTTSVIRGLRPLKDIANWKASEFRSWLLFYCVVCLKGFLKEKHLELLAMLSKAASFLLQKTVIHYHIETAFRLFKLYSFYFQETFGDQNVSYNIHLLSHIPKGVLSFGPLWTHNSFSYESKNSLILQLCKSPHHVPLQVARKFLTYQSLPIVCSELARCKETVLFSEKLLNYKHLVKYDRANRLSLMQSTHEAQPLAKARTAERRWRNHAQRSAAGETTHSAEPLAKPRKDKRNDNNCVLLGKPTSRTLSKNDIEKLSMVLQCCASNECLMYDRMYYKKKKYSTEKYGLDKKSNDSYAFLDSGECVKILHILKDNVANRVVLNCKIMKIVGKPVIQIPDARFDHVVRAIDCDDKLLVNIERLDRPCYRFQLPSKQYIANIPYACTVE</sequence>
<feature type="region of interest" description="Disordered" evidence="1">
    <location>
        <begin position="816"/>
        <end position="849"/>
    </location>
</feature>
<dbReference type="Proteomes" id="UP001219518">
    <property type="component" value="Unassembled WGS sequence"/>
</dbReference>